<dbReference type="GO" id="GO:0016491">
    <property type="term" value="F:oxidoreductase activity"/>
    <property type="evidence" value="ECO:0007669"/>
    <property type="project" value="TreeGrafter"/>
</dbReference>
<dbReference type="PANTHER" id="PTHR13077:SF6">
    <property type="entry name" value="SELENOPROTEIN F"/>
    <property type="match status" value="1"/>
</dbReference>
<keyword evidence="3 7" id="KW-0732">Signal</keyword>
<dbReference type="RefSeq" id="XP_024581614.1">
    <property type="nucleotide sequence ID" value="XM_024715969.1"/>
</dbReference>
<evidence type="ECO:0000256" key="1">
    <source>
        <dbReference type="ARBA" id="ARBA00004319"/>
    </source>
</evidence>
<dbReference type="AlphaFoldDB" id="A0A0P1AX03"/>
<feature type="signal peptide" evidence="7">
    <location>
        <begin position="1"/>
        <end position="16"/>
    </location>
</feature>
<keyword evidence="5" id="KW-0712">Selenocysteine</keyword>
<sequence>MHFVTLLVLLVASGHAQNAPESSSELPSDPEAIAERLHHCTTLGFDTDALDCRLCDELSSFLVSATPEKKKKTDRAITAVTKECRECCTDFSKVLEAEGRRYSKVALVVNRLRLKRYPKVANFLEHQAEQIKRLEVVETNPRLPMLQFFDDEGEKIEEISVAHWDENSIAEFIENKLLPEKAAETIVEMEVEAVKV</sequence>
<evidence type="ECO:0000256" key="5">
    <source>
        <dbReference type="ARBA" id="ARBA00022933"/>
    </source>
</evidence>
<dbReference type="OMA" id="CTTLGFD"/>
<reference evidence="10" key="1">
    <citation type="submission" date="2014-09" db="EMBL/GenBank/DDBJ databases">
        <authorList>
            <person name="Sharma Rahul"/>
            <person name="Thines Marco"/>
        </authorList>
    </citation>
    <scope>NUCLEOTIDE SEQUENCE [LARGE SCALE GENOMIC DNA]</scope>
</reference>
<keyword evidence="10" id="KW-1185">Reference proteome</keyword>
<evidence type="ECO:0000256" key="6">
    <source>
        <dbReference type="ARBA" id="ARBA00040775"/>
    </source>
</evidence>
<dbReference type="OrthoDB" id="1910009at2759"/>
<evidence type="ECO:0000256" key="7">
    <source>
        <dbReference type="SAM" id="SignalP"/>
    </source>
</evidence>
<feature type="chain" id="PRO_5006058994" description="Selenoprotein F" evidence="7">
    <location>
        <begin position="17"/>
        <end position="196"/>
    </location>
</feature>
<dbReference type="GO" id="GO:0005788">
    <property type="term" value="C:endoplasmic reticulum lumen"/>
    <property type="evidence" value="ECO:0007669"/>
    <property type="project" value="UniProtKB-SubCell"/>
</dbReference>
<evidence type="ECO:0000313" key="9">
    <source>
        <dbReference type="EMBL" id="CEG45245.1"/>
    </source>
</evidence>
<evidence type="ECO:0000256" key="4">
    <source>
        <dbReference type="ARBA" id="ARBA00022824"/>
    </source>
</evidence>
<proteinExistence type="inferred from homology"/>
<dbReference type="InterPro" id="IPR036249">
    <property type="entry name" value="Thioredoxin-like_sf"/>
</dbReference>
<dbReference type="InterPro" id="IPR039992">
    <property type="entry name" value="Sep15_SelM"/>
</dbReference>
<name>A0A0P1AX03_PLAHL</name>
<dbReference type="InterPro" id="IPR014912">
    <property type="entry name" value="Sep15_SelM_dom"/>
</dbReference>
<dbReference type="PANTHER" id="PTHR13077">
    <property type="entry name" value="SELENOPROTEIN F"/>
    <property type="match status" value="1"/>
</dbReference>
<accession>A0A0P1AX03</accession>
<dbReference type="Pfam" id="PF08806">
    <property type="entry name" value="Sep15_SelM"/>
    <property type="match status" value="1"/>
</dbReference>
<comment type="subcellular location">
    <subcellularLocation>
        <location evidence="1">Endoplasmic reticulum lumen</location>
    </subcellularLocation>
</comment>
<dbReference type="GeneID" id="36396609"/>
<dbReference type="Proteomes" id="UP000054928">
    <property type="component" value="Unassembled WGS sequence"/>
</dbReference>
<dbReference type="Gene3D" id="3.40.30.50">
    <property type="entry name" value="Sep15/SelM thioredoxin-like domain, active-site redox motif"/>
    <property type="match status" value="1"/>
</dbReference>
<feature type="domain" description="Selenoprotein F/M" evidence="8">
    <location>
        <begin position="107"/>
        <end position="177"/>
    </location>
</feature>
<dbReference type="EMBL" id="CCYD01001551">
    <property type="protein sequence ID" value="CEG45245.1"/>
    <property type="molecule type" value="Genomic_DNA"/>
</dbReference>
<evidence type="ECO:0000256" key="3">
    <source>
        <dbReference type="ARBA" id="ARBA00022729"/>
    </source>
</evidence>
<protein>
    <recommendedName>
        <fullName evidence="6">Selenoprotein F</fullName>
    </recommendedName>
</protein>
<dbReference type="STRING" id="4781.A0A0P1AX03"/>
<comment type="similarity">
    <text evidence="2">Belongs to the selenoprotein M/F family.</text>
</comment>
<organism evidence="9 10">
    <name type="scientific">Plasmopara halstedii</name>
    <name type="common">Downy mildew of sunflower</name>
    <dbReference type="NCBI Taxonomy" id="4781"/>
    <lineage>
        <taxon>Eukaryota</taxon>
        <taxon>Sar</taxon>
        <taxon>Stramenopiles</taxon>
        <taxon>Oomycota</taxon>
        <taxon>Peronosporomycetes</taxon>
        <taxon>Peronosporales</taxon>
        <taxon>Peronosporaceae</taxon>
        <taxon>Plasmopara</taxon>
    </lineage>
</organism>
<evidence type="ECO:0000256" key="2">
    <source>
        <dbReference type="ARBA" id="ARBA00005742"/>
    </source>
</evidence>
<evidence type="ECO:0000259" key="8">
    <source>
        <dbReference type="Pfam" id="PF08806"/>
    </source>
</evidence>
<dbReference type="SUPFAM" id="SSF52833">
    <property type="entry name" value="Thioredoxin-like"/>
    <property type="match status" value="1"/>
</dbReference>
<keyword evidence="4" id="KW-0256">Endoplasmic reticulum</keyword>
<dbReference type="InterPro" id="IPR038219">
    <property type="entry name" value="Sep15/SelM_sf"/>
</dbReference>
<evidence type="ECO:0000313" key="10">
    <source>
        <dbReference type="Proteomes" id="UP000054928"/>
    </source>
</evidence>